<keyword evidence="3" id="KW-0997">Cell inner membrane</keyword>
<dbReference type="InterPro" id="IPR026579">
    <property type="entry name" value="FtsQ"/>
</dbReference>
<feature type="domain" description="POTRA" evidence="11">
    <location>
        <begin position="65"/>
        <end position="134"/>
    </location>
</feature>
<dbReference type="GO" id="GO:0016020">
    <property type="term" value="C:membrane"/>
    <property type="evidence" value="ECO:0007669"/>
    <property type="project" value="UniProtKB-SubCell"/>
</dbReference>
<dbReference type="AlphaFoldDB" id="A0A222FDQ4"/>
<accession>A0A222FDQ4</accession>
<evidence type="ECO:0000259" key="11">
    <source>
        <dbReference type="PROSITE" id="PS51779"/>
    </source>
</evidence>
<reference evidence="12 13" key="1">
    <citation type="submission" date="2017-07" db="EMBL/GenBank/DDBJ databases">
        <title>Annotated genome sequence of Bacterioplanes sanyensis isolated from Red Sea.</title>
        <authorList>
            <person name="Rehman Z.U."/>
        </authorList>
    </citation>
    <scope>NUCLEOTIDE SEQUENCE [LARGE SCALE GENOMIC DNA]</scope>
    <source>
        <strain evidence="12 13">NV9</strain>
    </source>
</reference>
<keyword evidence="7 10" id="KW-0472">Membrane</keyword>
<dbReference type="PANTHER" id="PTHR35851:SF1">
    <property type="entry name" value="CELL DIVISION PROTEIN FTSQ"/>
    <property type="match status" value="1"/>
</dbReference>
<dbReference type="PROSITE" id="PS51779">
    <property type="entry name" value="POTRA"/>
    <property type="match status" value="1"/>
</dbReference>
<comment type="subcellular location">
    <subcellularLocation>
        <location evidence="1">Membrane</location>
    </subcellularLocation>
</comment>
<feature type="region of interest" description="Disordered" evidence="9">
    <location>
        <begin position="1"/>
        <end position="23"/>
    </location>
</feature>
<dbReference type="RefSeq" id="WP_094058435.1">
    <property type="nucleotide sequence ID" value="NZ_CP022530.1"/>
</dbReference>
<evidence type="ECO:0000256" key="8">
    <source>
        <dbReference type="ARBA" id="ARBA00023306"/>
    </source>
</evidence>
<organism evidence="12 13">
    <name type="scientific">Bacterioplanes sanyensis</name>
    <dbReference type="NCBI Taxonomy" id="1249553"/>
    <lineage>
        <taxon>Bacteria</taxon>
        <taxon>Pseudomonadati</taxon>
        <taxon>Pseudomonadota</taxon>
        <taxon>Gammaproteobacteria</taxon>
        <taxon>Oceanospirillales</taxon>
        <taxon>Oceanospirillaceae</taxon>
        <taxon>Bacterioplanes</taxon>
    </lineage>
</organism>
<dbReference type="Pfam" id="PF08478">
    <property type="entry name" value="POTRA_1"/>
    <property type="match status" value="1"/>
</dbReference>
<dbReference type="InterPro" id="IPR005548">
    <property type="entry name" value="Cell_div_FtsQ/DivIB_C"/>
</dbReference>
<dbReference type="Pfam" id="PF03799">
    <property type="entry name" value="FtsQ_DivIB_C"/>
    <property type="match status" value="1"/>
</dbReference>
<keyword evidence="4" id="KW-0132">Cell division</keyword>
<evidence type="ECO:0000313" key="12">
    <source>
        <dbReference type="EMBL" id="ASP37217.1"/>
    </source>
</evidence>
<evidence type="ECO:0000313" key="13">
    <source>
        <dbReference type="Proteomes" id="UP000202440"/>
    </source>
</evidence>
<dbReference type="GO" id="GO:0090529">
    <property type="term" value="P:cell septum assembly"/>
    <property type="evidence" value="ECO:0007669"/>
    <property type="project" value="InterPro"/>
</dbReference>
<evidence type="ECO:0000256" key="5">
    <source>
        <dbReference type="ARBA" id="ARBA00022692"/>
    </source>
</evidence>
<evidence type="ECO:0000256" key="2">
    <source>
        <dbReference type="ARBA" id="ARBA00022475"/>
    </source>
</evidence>
<sequence>MADATGWRKRKEAPPKRGATPVVEKQRRRIHWPKLPHIVMPWRTIAAITVVTCVGVFINISYRYWPITDVVVDGRLSVHSPQDIARQLLWLKQESFFSADLSRVQREVSALPLMSAVAVSKQWPASVLVRVQEAVPVARWNDNELLDSAGLISTRPDAYQADSLPQIRAHARYADLAARSYRLIQQVLLERQVTIQQLLVSSSGSISAELSNGWRVALGQSYIEQRLTRLAQLLDHLPAPQVARLDLRYGKGAAIAWRQEERES</sequence>
<dbReference type="Proteomes" id="UP000202440">
    <property type="component" value="Chromosome"/>
</dbReference>
<protein>
    <recommendedName>
        <fullName evidence="11">POTRA domain-containing protein</fullName>
    </recommendedName>
</protein>
<evidence type="ECO:0000256" key="3">
    <source>
        <dbReference type="ARBA" id="ARBA00022519"/>
    </source>
</evidence>
<dbReference type="KEGG" id="bsan:CHH28_00290"/>
<dbReference type="OrthoDB" id="9790370at2"/>
<dbReference type="Gene3D" id="3.40.50.11690">
    <property type="entry name" value="Cell division protein FtsQ/DivIB"/>
    <property type="match status" value="1"/>
</dbReference>
<gene>
    <name evidence="12" type="ORF">CHH28_00290</name>
</gene>
<keyword evidence="5 10" id="KW-0812">Transmembrane</keyword>
<evidence type="ECO:0000256" key="4">
    <source>
        <dbReference type="ARBA" id="ARBA00022618"/>
    </source>
</evidence>
<proteinExistence type="predicted"/>
<keyword evidence="8" id="KW-0131">Cell cycle</keyword>
<dbReference type="EMBL" id="CP022530">
    <property type="protein sequence ID" value="ASP37217.1"/>
    <property type="molecule type" value="Genomic_DNA"/>
</dbReference>
<evidence type="ECO:0000256" key="9">
    <source>
        <dbReference type="SAM" id="MobiDB-lite"/>
    </source>
</evidence>
<dbReference type="InterPro" id="IPR045335">
    <property type="entry name" value="FtsQ_C_sf"/>
</dbReference>
<keyword evidence="6 10" id="KW-1133">Transmembrane helix</keyword>
<evidence type="ECO:0000256" key="10">
    <source>
        <dbReference type="SAM" id="Phobius"/>
    </source>
</evidence>
<dbReference type="PANTHER" id="PTHR35851">
    <property type="entry name" value="CELL DIVISION PROTEIN FTSQ"/>
    <property type="match status" value="1"/>
</dbReference>
<dbReference type="InterPro" id="IPR034746">
    <property type="entry name" value="POTRA"/>
</dbReference>
<keyword evidence="13" id="KW-1185">Reference proteome</keyword>
<name>A0A222FDQ4_9GAMM</name>
<evidence type="ECO:0000256" key="6">
    <source>
        <dbReference type="ARBA" id="ARBA00022989"/>
    </source>
</evidence>
<evidence type="ECO:0000256" key="1">
    <source>
        <dbReference type="ARBA" id="ARBA00004370"/>
    </source>
</evidence>
<feature type="transmembrane region" description="Helical" evidence="10">
    <location>
        <begin position="44"/>
        <end position="65"/>
    </location>
</feature>
<evidence type="ECO:0000256" key="7">
    <source>
        <dbReference type="ARBA" id="ARBA00023136"/>
    </source>
</evidence>
<dbReference type="InterPro" id="IPR013685">
    <property type="entry name" value="POTRA_FtsQ_type"/>
</dbReference>
<keyword evidence="2" id="KW-1003">Cell membrane</keyword>
<dbReference type="Gene3D" id="3.10.20.310">
    <property type="entry name" value="membrane protein fhac"/>
    <property type="match status" value="1"/>
</dbReference>